<comment type="caution">
    <text evidence="1">The sequence shown here is derived from an EMBL/GenBank/DDBJ whole genome shotgun (WGS) entry which is preliminary data.</text>
</comment>
<gene>
    <name evidence="1" type="ORF">WJX84_004013</name>
</gene>
<evidence type="ECO:0000313" key="1">
    <source>
        <dbReference type="EMBL" id="KAK9862447.1"/>
    </source>
</evidence>
<keyword evidence="2" id="KW-1185">Reference proteome</keyword>
<reference evidence="1 2" key="1">
    <citation type="journal article" date="2024" name="Nat. Commun.">
        <title>Phylogenomics reveals the evolutionary origins of lichenization in chlorophyte algae.</title>
        <authorList>
            <person name="Puginier C."/>
            <person name="Libourel C."/>
            <person name="Otte J."/>
            <person name="Skaloud P."/>
            <person name="Haon M."/>
            <person name="Grisel S."/>
            <person name="Petersen M."/>
            <person name="Berrin J.G."/>
            <person name="Delaux P.M."/>
            <person name="Dal Grande F."/>
            <person name="Keller J."/>
        </authorList>
    </citation>
    <scope>NUCLEOTIDE SEQUENCE [LARGE SCALE GENOMIC DNA]</scope>
    <source>
        <strain evidence="1 2">SAG 2523</strain>
    </source>
</reference>
<dbReference type="EMBL" id="JALJOV010000605">
    <property type="protein sequence ID" value="KAK9862447.1"/>
    <property type="molecule type" value="Genomic_DNA"/>
</dbReference>
<protein>
    <recommendedName>
        <fullName evidence="3">F-box domain-containing protein</fullName>
    </recommendedName>
</protein>
<dbReference type="Proteomes" id="UP001485043">
    <property type="component" value="Unassembled WGS sequence"/>
</dbReference>
<sequence length="176" mass="19591">MIEKYSEAASQPWSAANFKPNTLRSKAVPAPGTMSETRKAPAATLTHNTLQQPLRSYMLPHLSPQSLTALRQACQTTQILVDDHTAKMWTRHALRLGIPPQLLPRDSSNAHAVYTLLHQRATLISRIRHWEPTSTLDVGPRQRCLGHPSWHNCPGTGTTSSRCHIEAALWANDLHS</sequence>
<evidence type="ECO:0008006" key="3">
    <source>
        <dbReference type="Google" id="ProtNLM"/>
    </source>
</evidence>
<dbReference type="AlphaFoldDB" id="A0AAW1T0K9"/>
<accession>A0AAW1T0K9</accession>
<evidence type="ECO:0000313" key="2">
    <source>
        <dbReference type="Proteomes" id="UP001485043"/>
    </source>
</evidence>
<organism evidence="1 2">
    <name type="scientific">Apatococcus fuscideae</name>
    <dbReference type="NCBI Taxonomy" id="2026836"/>
    <lineage>
        <taxon>Eukaryota</taxon>
        <taxon>Viridiplantae</taxon>
        <taxon>Chlorophyta</taxon>
        <taxon>core chlorophytes</taxon>
        <taxon>Trebouxiophyceae</taxon>
        <taxon>Chlorellales</taxon>
        <taxon>Chlorellaceae</taxon>
        <taxon>Apatococcus</taxon>
    </lineage>
</organism>
<proteinExistence type="predicted"/>
<name>A0AAW1T0K9_9CHLO</name>